<gene>
    <name evidence="3" type="ORF">DCAR_0729180</name>
</gene>
<dbReference type="AlphaFoldDB" id="A0AAF0XMF4"/>
<dbReference type="SUPFAM" id="SSF52047">
    <property type="entry name" value="RNI-like"/>
    <property type="match status" value="1"/>
</dbReference>
<dbReference type="InterPro" id="IPR053781">
    <property type="entry name" value="F-box_AtFBL13-like"/>
</dbReference>
<proteinExistence type="predicted"/>
<evidence type="ECO:0000259" key="1">
    <source>
        <dbReference type="Pfam" id="PF00646"/>
    </source>
</evidence>
<feature type="domain" description="F-box/LRR-repeat protein 15/At3g58940/PEG3-like LRR" evidence="2">
    <location>
        <begin position="106"/>
        <end position="234"/>
    </location>
</feature>
<reference evidence="3" key="2">
    <citation type="submission" date="2022-03" db="EMBL/GenBank/DDBJ databases">
        <title>Draft title - Genomic analysis of global carrot germplasm unveils the trajectory of domestication and the origin of high carotenoid orange carrot.</title>
        <authorList>
            <person name="Iorizzo M."/>
            <person name="Ellison S."/>
            <person name="Senalik D."/>
            <person name="Macko-Podgorni A."/>
            <person name="Grzebelus D."/>
            <person name="Bostan H."/>
            <person name="Rolling W."/>
            <person name="Curaba J."/>
            <person name="Simon P."/>
        </authorList>
    </citation>
    <scope>NUCLEOTIDE SEQUENCE</scope>
    <source>
        <tissue evidence="3">Leaf</tissue>
    </source>
</reference>
<keyword evidence="4" id="KW-1185">Reference proteome</keyword>
<dbReference type="EMBL" id="CP093349">
    <property type="protein sequence ID" value="WOH09722.1"/>
    <property type="molecule type" value="Genomic_DNA"/>
</dbReference>
<sequence>MSKLTKFSSKDIISDLPRSIHDLILTKLPIRDAVRTSVLSSKWRYQWKTMTELVYDDKSLCLRDDKNVAEKEFVDFIMRFLMLHDGPILKFKLSASYLKESTEIYQWLLVISMKDIKELVLNVPGHKWKWDYPGLSIPRIIFTFQKLNRLMLSAFTVKPPVEFQGYPCLKYLELHGVTITLKVIENLISGCPLLEMFKFCNMDKLALTIRAPNLKHLIVEGNFEDLYLKDTPLVVAMSICFYPLAWRGDILRKVPVTYDYLKSIEIGNMDYEDLDKVVYVLHLLLQSPNLQELQISGRDEAPDPPHYRTADFDIWERQCPADFTFKHLRTAKLSHIITKHDMEFVKFVLGRSPLLEVISISLDAEYGEALEPVNEVLRFRRASPGVEMRFVQGSSRCY</sequence>
<evidence type="ECO:0008006" key="5">
    <source>
        <dbReference type="Google" id="ProtNLM"/>
    </source>
</evidence>
<dbReference type="InterPro" id="IPR032675">
    <property type="entry name" value="LRR_dom_sf"/>
</dbReference>
<dbReference type="CDD" id="cd22160">
    <property type="entry name" value="F-box_AtFBL13-like"/>
    <property type="match status" value="1"/>
</dbReference>
<organism evidence="3 4">
    <name type="scientific">Daucus carota subsp. sativus</name>
    <name type="common">Carrot</name>
    <dbReference type="NCBI Taxonomy" id="79200"/>
    <lineage>
        <taxon>Eukaryota</taxon>
        <taxon>Viridiplantae</taxon>
        <taxon>Streptophyta</taxon>
        <taxon>Embryophyta</taxon>
        <taxon>Tracheophyta</taxon>
        <taxon>Spermatophyta</taxon>
        <taxon>Magnoliopsida</taxon>
        <taxon>eudicotyledons</taxon>
        <taxon>Gunneridae</taxon>
        <taxon>Pentapetalae</taxon>
        <taxon>asterids</taxon>
        <taxon>campanulids</taxon>
        <taxon>Apiales</taxon>
        <taxon>Apiaceae</taxon>
        <taxon>Apioideae</taxon>
        <taxon>Scandiceae</taxon>
        <taxon>Daucinae</taxon>
        <taxon>Daucus</taxon>
        <taxon>Daucus sect. Daucus</taxon>
    </lineage>
</organism>
<dbReference type="InterPro" id="IPR036047">
    <property type="entry name" value="F-box-like_dom_sf"/>
</dbReference>
<feature type="domain" description="F-box" evidence="1">
    <location>
        <begin position="13"/>
        <end position="50"/>
    </location>
</feature>
<dbReference type="Pfam" id="PF24758">
    <property type="entry name" value="LRR_At5g56370"/>
    <property type="match status" value="1"/>
</dbReference>
<dbReference type="Proteomes" id="UP000077755">
    <property type="component" value="Chromosome 7"/>
</dbReference>
<dbReference type="InterPro" id="IPR001810">
    <property type="entry name" value="F-box_dom"/>
</dbReference>
<evidence type="ECO:0000313" key="3">
    <source>
        <dbReference type="EMBL" id="WOH09722.1"/>
    </source>
</evidence>
<dbReference type="PANTHER" id="PTHR31639:SF237">
    <property type="entry name" value="F-BOX DOMAIN-CONTAINING PROTEIN"/>
    <property type="match status" value="1"/>
</dbReference>
<dbReference type="SUPFAM" id="SSF81383">
    <property type="entry name" value="F-box domain"/>
    <property type="match status" value="1"/>
</dbReference>
<accession>A0AAF0XMF4</accession>
<name>A0AAF0XMF4_DAUCS</name>
<dbReference type="Pfam" id="PF00646">
    <property type="entry name" value="F-box"/>
    <property type="match status" value="1"/>
</dbReference>
<protein>
    <recommendedName>
        <fullName evidence="5">F-box domain-containing protein</fullName>
    </recommendedName>
</protein>
<evidence type="ECO:0000259" key="2">
    <source>
        <dbReference type="Pfam" id="PF24758"/>
    </source>
</evidence>
<dbReference type="Gene3D" id="3.80.10.10">
    <property type="entry name" value="Ribonuclease Inhibitor"/>
    <property type="match status" value="1"/>
</dbReference>
<evidence type="ECO:0000313" key="4">
    <source>
        <dbReference type="Proteomes" id="UP000077755"/>
    </source>
</evidence>
<reference evidence="3" key="1">
    <citation type="journal article" date="2016" name="Nat. Genet.">
        <title>A high-quality carrot genome assembly provides new insights into carotenoid accumulation and asterid genome evolution.</title>
        <authorList>
            <person name="Iorizzo M."/>
            <person name="Ellison S."/>
            <person name="Senalik D."/>
            <person name="Zeng P."/>
            <person name="Satapoomin P."/>
            <person name="Huang J."/>
            <person name="Bowman M."/>
            <person name="Iovene M."/>
            <person name="Sanseverino W."/>
            <person name="Cavagnaro P."/>
            <person name="Yildiz M."/>
            <person name="Macko-Podgorni A."/>
            <person name="Moranska E."/>
            <person name="Grzebelus E."/>
            <person name="Grzebelus D."/>
            <person name="Ashrafi H."/>
            <person name="Zheng Z."/>
            <person name="Cheng S."/>
            <person name="Spooner D."/>
            <person name="Van Deynze A."/>
            <person name="Simon P."/>
        </authorList>
    </citation>
    <scope>NUCLEOTIDE SEQUENCE</scope>
    <source>
        <tissue evidence="3">Leaf</tissue>
    </source>
</reference>
<dbReference type="PANTHER" id="PTHR31639">
    <property type="entry name" value="F-BOX PROTEIN-LIKE"/>
    <property type="match status" value="1"/>
</dbReference>
<dbReference type="InterPro" id="IPR055411">
    <property type="entry name" value="LRR_FXL15/At3g58940/PEG3-like"/>
</dbReference>